<feature type="region of interest" description="Disordered" evidence="1">
    <location>
        <begin position="1"/>
        <end position="32"/>
    </location>
</feature>
<comment type="caution">
    <text evidence="2">The sequence shown here is derived from an EMBL/GenBank/DDBJ whole genome shotgun (WGS) entry which is preliminary data.</text>
</comment>
<feature type="region of interest" description="Disordered" evidence="1">
    <location>
        <begin position="138"/>
        <end position="158"/>
    </location>
</feature>
<proteinExistence type="predicted"/>
<evidence type="ECO:0000313" key="2">
    <source>
        <dbReference type="EMBL" id="KAK3256120.1"/>
    </source>
</evidence>
<evidence type="ECO:0000256" key="1">
    <source>
        <dbReference type="SAM" id="MobiDB-lite"/>
    </source>
</evidence>
<sequence>MAKCGGDQACNPGPSDAGGAEGEEQKGRQSKEMVECATCRQKGRFAADRFFTNKDKRDALLQRFPELRQKTLRHGHDSEKPDKLLGVAALVSAGEDMRQATAASVEAVIFSRRAVVGRVLNTQQGGSSQDEAVTVVWGSESVSEEEEEVLLDSDDGPG</sequence>
<name>A0AAE0FAN0_9CHLO</name>
<accession>A0AAE0FAN0</accession>
<dbReference type="AlphaFoldDB" id="A0AAE0FAN0"/>
<keyword evidence="3" id="KW-1185">Reference proteome</keyword>
<feature type="compositionally biased region" description="Acidic residues" evidence="1">
    <location>
        <begin position="142"/>
        <end position="158"/>
    </location>
</feature>
<gene>
    <name evidence="2" type="ORF">CYMTET_34731</name>
</gene>
<protein>
    <submittedName>
        <fullName evidence="2">Uncharacterized protein</fullName>
    </submittedName>
</protein>
<evidence type="ECO:0000313" key="3">
    <source>
        <dbReference type="Proteomes" id="UP001190700"/>
    </source>
</evidence>
<reference evidence="2 3" key="1">
    <citation type="journal article" date="2015" name="Genome Biol. Evol.">
        <title>Comparative Genomics of a Bacterivorous Green Alga Reveals Evolutionary Causalities and Consequences of Phago-Mixotrophic Mode of Nutrition.</title>
        <authorList>
            <person name="Burns J.A."/>
            <person name="Paasch A."/>
            <person name="Narechania A."/>
            <person name="Kim E."/>
        </authorList>
    </citation>
    <scope>NUCLEOTIDE SEQUENCE [LARGE SCALE GENOMIC DNA]</scope>
    <source>
        <strain evidence="2 3">PLY_AMNH</strain>
    </source>
</reference>
<organism evidence="2 3">
    <name type="scientific">Cymbomonas tetramitiformis</name>
    <dbReference type="NCBI Taxonomy" id="36881"/>
    <lineage>
        <taxon>Eukaryota</taxon>
        <taxon>Viridiplantae</taxon>
        <taxon>Chlorophyta</taxon>
        <taxon>Pyramimonadophyceae</taxon>
        <taxon>Pyramimonadales</taxon>
        <taxon>Pyramimonadaceae</taxon>
        <taxon>Cymbomonas</taxon>
    </lineage>
</organism>
<dbReference type="EMBL" id="LGRX02021962">
    <property type="protein sequence ID" value="KAK3256120.1"/>
    <property type="molecule type" value="Genomic_DNA"/>
</dbReference>
<feature type="compositionally biased region" description="Basic and acidic residues" evidence="1">
    <location>
        <begin position="23"/>
        <end position="32"/>
    </location>
</feature>
<dbReference type="Proteomes" id="UP001190700">
    <property type="component" value="Unassembled WGS sequence"/>
</dbReference>